<comment type="caution">
    <text evidence="2">The sequence shown here is derived from an EMBL/GenBank/DDBJ whole genome shotgun (WGS) entry which is preliminary data.</text>
</comment>
<name>A0A540X8R0_9BACT</name>
<sequence length="70" mass="7733">MMDAIEKRLADLRAEHEAGQKMMAELEAKRSHLVQTMLRIEGAMQVLQELLPAKAEGGTATVTDIKEAAR</sequence>
<dbReference type="EMBL" id="VIFM01000004">
    <property type="protein sequence ID" value="TQF17686.1"/>
    <property type="molecule type" value="Genomic_DNA"/>
</dbReference>
<dbReference type="OrthoDB" id="5198170at2"/>
<protein>
    <submittedName>
        <fullName evidence="2">Uncharacterized protein</fullName>
    </submittedName>
</protein>
<keyword evidence="3" id="KW-1185">Reference proteome</keyword>
<evidence type="ECO:0000313" key="3">
    <source>
        <dbReference type="Proteomes" id="UP000315369"/>
    </source>
</evidence>
<evidence type="ECO:0000256" key="1">
    <source>
        <dbReference type="SAM" id="Coils"/>
    </source>
</evidence>
<accession>A0A540X8R0</accession>
<gene>
    <name evidence="2" type="ORF">FJV41_01570</name>
</gene>
<organism evidence="2 3">
    <name type="scientific">Myxococcus llanfairpwllgwyngyllgogerychwyrndrobwllllantysiliogogogochensis</name>
    <dbReference type="NCBI Taxonomy" id="2590453"/>
    <lineage>
        <taxon>Bacteria</taxon>
        <taxon>Pseudomonadati</taxon>
        <taxon>Myxococcota</taxon>
        <taxon>Myxococcia</taxon>
        <taxon>Myxococcales</taxon>
        <taxon>Cystobacterineae</taxon>
        <taxon>Myxococcaceae</taxon>
        <taxon>Myxococcus</taxon>
    </lineage>
</organism>
<keyword evidence="1" id="KW-0175">Coiled coil</keyword>
<reference evidence="2 3" key="1">
    <citation type="submission" date="2019-06" db="EMBL/GenBank/DDBJ databases">
        <authorList>
            <person name="Livingstone P."/>
            <person name="Whitworth D."/>
        </authorList>
    </citation>
    <scope>NUCLEOTIDE SEQUENCE [LARGE SCALE GENOMIC DNA]</scope>
    <source>
        <strain evidence="2 3">AM401</strain>
    </source>
</reference>
<feature type="coiled-coil region" evidence="1">
    <location>
        <begin position="2"/>
        <end position="29"/>
    </location>
</feature>
<evidence type="ECO:0000313" key="2">
    <source>
        <dbReference type="EMBL" id="TQF17686.1"/>
    </source>
</evidence>
<dbReference type="Proteomes" id="UP000315369">
    <property type="component" value="Unassembled WGS sequence"/>
</dbReference>
<dbReference type="RefSeq" id="WP_141640590.1">
    <property type="nucleotide sequence ID" value="NZ_VIFM01000004.1"/>
</dbReference>
<dbReference type="AlphaFoldDB" id="A0A540X8R0"/>
<proteinExistence type="predicted"/>